<dbReference type="Proteomes" id="UP001433508">
    <property type="component" value="Unassembled WGS sequence"/>
</dbReference>
<keyword evidence="2" id="KW-1185">Reference proteome</keyword>
<dbReference type="EMBL" id="MU971532">
    <property type="protein sequence ID" value="KAK9234011.1"/>
    <property type="molecule type" value="Genomic_DNA"/>
</dbReference>
<proteinExistence type="predicted"/>
<name>A0ACC3SQT6_LIPKO</name>
<accession>A0ACC3SQT6</accession>
<gene>
    <name evidence="1" type="ORF">V1525DRAFT_414473</name>
</gene>
<reference evidence="2" key="1">
    <citation type="journal article" date="2024" name="Front. Bioeng. Biotechnol.">
        <title>Genome-scale model development and genomic sequencing of the oleaginous clade Lipomyces.</title>
        <authorList>
            <person name="Czajka J.J."/>
            <person name="Han Y."/>
            <person name="Kim J."/>
            <person name="Mondo S.J."/>
            <person name="Hofstad B.A."/>
            <person name="Robles A."/>
            <person name="Haridas S."/>
            <person name="Riley R."/>
            <person name="LaButti K."/>
            <person name="Pangilinan J."/>
            <person name="Andreopoulos W."/>
            <person name="Lipzen A."/>
            <person name="Yan J."/>
            <person name="Wang M."/>
            <person name="Ng V."/>
            <person name="Grigoriev I.V."/>
            <person name="Spatafora J.W."/>
            <person name="Magnuson J.K."/>
            <person name="Baker S.E."/>
            <person name="Pomraning K.R."/>
        </authorList>
    </citation>
    <scope>NUCLEOTIDE SEQUENCE [LARGE SCALE GENOMIC DNA]</scope>
    <source>
        <strain evidence="2">CBS 7786</strain>
    </source>
</reference>
<evidence type="ECO:0000313" key="1">
    <source>
        <dbReference type="EMBL" id="KAK9234011.1"/>
    </source>
</evidence>
<protein>
    <submittedName>
        <fullName evidence="1">Acetamidase</fullName>
    </submittedName>
</protein>
<comment type="caution">
    <text evidence="1">The sequence shown here is derived from an EMBL/GenBank/DDBJ whole genome shotgun (WGS) entry which is preliminary data.</text>
</comment>
<organism evidence="1 2">
    <name type="scientific">Lipomyces kononenkoae</name>
    <name type="common">Yeast</name>
    <dbReference type="NCBI Taxonomy" id="34357"/>
    <lineage>
        <taxon>Eukaryota</taxon>
        <taxon>Fungi</taxon>
        <taxon>Dikarya</taxon>
        <taxon>Ascomycota</taxon>
        <taxon>Saccharomycotina</taxon>
        <taxon>Lipomycetes</taxon>
        <taxon>Lipomycetales</taxon>
        <taxon>Lipomycetaceae</taxon>
        <taxon>Lipomyces</taxon>
    </lineage>
</organism>
<sequence length="578" mass="64115">MTMFPQFDYFTYYRVRNLKRKERERRFASLNPACYAAFTTVDREIIQEPIEELVQKVQNHTLSAVGVLRTYAKVAIRAQEKTNCITELLLPEAETWAQSEVNIKGPLAGVPVSLKDSVHVRGFDTTLGYARYAGQPREEDGPMVKLLKDAGAVPYAKTALPVTLLSFESDSGLWGPCLNPHNPKYSPGGSSGGEGALLALGGRIAVGSDVAGSVRIPAAWSGCYSLRCSTGRWPKVGTNSSMPGQEGIGAVFSPMARTLNDLTYFTRSLITMRPWNYDHSVHPIPWRVAEERDAREKHLRIGLMNSDGVVPPTPAIERALSITVAALMAAGHVVETVNPPEQADPFTGLDLAAQLLNSDGCTTVNEPFHSFEPSDPAASQLTRIASLPRPIRYLYYLYLRYLRGEIRLAILIRNFGPKSSEEHWKLVSRREAFRATWHAWWDAKPQQYDFILCPVHSSPALPHKSMQNAVTSCGYTFIWNLLDYTAGVVPVSRVDGLTDALNAPFKTILKTYGCDDAISRGVWRHYNAEHMAGLPVAVQIVGRRLQEERVLGYMAIVETALEDHKETGAGKYNLIQPE</sequence>
<evidence type="ECO:0000313" key="2">
    <source>
        <dbReference type="Proteomes" id="UP001433508"/>
    </source>
</evidence>